<keyword evidence="6 7" id="KW-0067">ATP-binding</keyword>
<evidence type="ECO:0000256" key="5">
    <source>
        <dbReference type="ARBA" id="ARBA00022777"/>
    </source>
</evidence>
<sequence>MKGRIVAGRYELAMLIGQGGMGQVWLGHDRTLDRRVAVKLLRPDRAPGAEESDEIRRRFARECRVTAQVDHPGLVTVHDAASDGDDLYLVMQYVQGADLADHLAEHDPYPWPWAAAVAAQLCPVLAAVHAVPAVHRDLKPRNIMIRPDGTAVVLDLGVAAVLTDDTTRLTLTGSPIGSPVYMAPEQAMGGEVGPRTDLYSLGVILHELLSGTVPFTSPSPLGVLHQHVYEPPPPLRRLRPDVPEALEALVLRLLAKDPRDRPADAAAVHRALVPLLPAPDPTRQDDSGAPMDPTRPFRLPYAPWHGGLPRQAPPPHPAPAAVPHSAPAAVPHPAPVAPAAGHTGTAAAVEEAKRLLDAGRLTQAAGVLGNALSAAAQAHGWHAPVVQMLRKHYAATLLEDGQFHAALPQLRLLSEQRAAEAGPADPQALRFRVEAAQCLEHLGDQASALAEYQSLLPLVERHADGDPALLLEVGRRTAQLLMATGDHVGARAALHRLLLETERRYGPHHPLAVETRRALG</sequence>
<dbReference type="Gene3D" id="1.10.510.10">
    <property type="entry name" value="Transferase(Phosphotransferase) domain 1"/>
    <property type="match status" value="1"/>
</dbReference>
<dbReference type="PROSITE" id="PS50011">
    <property type="entry name" value="PROTEIN_KINASE_DOM"/>
    <property type="match status" value="1"/>
</dbReference>
<evidence type="ECO:0000256" key="1">
    <source>
        <dbReference type="ARBA" id="ARBA00012513"/>
    </source>
</evidence>
<dbReference type="PANTHER" id="PTHR43289:SF6">
    <property type="entry name" value="SERINE_THREONINE-PROTEIN KINASE NEKL-3"/>
    <property type="match status" value="1"/>
</dbReference>
<dbReference type="RefSeq" id="WP_141635371.1">
    <property type="nucleotide sequence ID" value="NZ_VIGB01000003.1"/>
</dbReference>
<dbReference type="Gene3D" id="3.30.200.20">
    <property type="entry name" value="Phosphorylase Kinase, domain 1"/>
    <property type="match status" value="1"/>
</dbReference>
<evidence type="ECO:0000256" key="2">
    <source>
        <dbReference type="ARBA" id="ARBA00022527"/>
    </source>
</evidence>
<evidence type="ECO:0000256" key="8">
    <source>
        <dbReference type="SAM" id="MobiDB-lite"/>
    </source>
</evidence>
<reference evidence="10 11" key="1">
    <citation type="submission" date="2019-06" db="EMBL/GenBank/DDBJ databases">
        <title>Description of Kitasatospora acidophila sp. nov. isolated from pine grove soil, and reclassification of Streptomyces novaecaesareae to Kitasatospora novaeceasareae comb. nov.</title>
        <authorList>
            <person name="Kim M.J."/>
        </authorList>
    </citation>
    <scope>NUCLEOTIDE SEQUENCE [LARGE SCALE GENOMIC DNA]</scope>
    <source>
        <strain evidence="10 11">MMS16-CNU292</strain>
    </source>
</reference>
<evidence type="ECO:0000259" key="9">
    <source>
        <dbReference type="PROSITE" id="PS50011"/>
    </source>
</evidence>
<dbReference type="OrthoDB" id="9762169at2"/>
<keyword evidence="5 10" id="KW-0418">Kinase</keyword>
<keyword evidence="3" id="KW-0808">Transferase</keyword>
<keyword evidence="11" id="KW-1185">Reference proteome</keyword>
<evidence type="ECO:0000313" key="10">
    <source>
        <dbReference type="EMBL" id="TQF04816.1"/>
    </source>
</evidence>
<dbReference type="InterPro" id="IPR011990">
    <property type="entry name" value="TPR-like_helical_dom_sf"/>
</dbReference>
<gene>
    <name evidence="10" type="ORF">E6W39_24555</name>
</gene>
<keyword evidence="2" id="KW-0723">Serine/threonine-protein kinase</keyword>
<dbReference type="AlphaFoldDB" id="A0A540W725"/>
<dbReference type="PROSITE" id="PS00107">
    <property type="entry name" value="PROTEIN_KINASE_ATP"/>
    <property type="match status" value="1"/>
</dbReference>
<dbReference type="EMBL" id="VIGB01000003">
    <property type="protein sequence ID" value="TQF04816.1"/>
    <property type="molecule type" value="Genomic_DNA"/>
</dbReference>
<dbReference type="SUPFAM" id="SSF56112">
    <property type="entry name" value="Protein kinase-like (PK-like)"/>
    <property type="match status" value="1"/>
</dbReference>
<dbReference type="InterPro" id="IPR000719">
    <property type="entry name" value="Prot_kinase_dom"/>
</dbReference>
<comment type="caution">
    <text evidence="10">The sequence shown here is derived from an EMBL/GenBank/DDBJ whole genome shotgun (WGS) entry which is preliminary data.</text>
</comment>
<accession>A0A540W725</accession>
<feature type="domain" description="Protein kinase" evidence="9">
    <location>
        <begin position="10"/>
        <end position="276"/>
    </location>
</feature>
<dbReference type="InterPro" id="IPR011009">
    <property type="entry name" value="Kinase-like_dom_sf"/>
</dbReference>
<proteinExistence type="predicted"/>
<evidence type="ECO:0000256" key="4">
    <source>
        <dbReference type="ARBA" id="ARBA00022741"/>
    </source>
</evidence>
<protein>
    <recommendedName>
        <fullName evidence="1">non-specific serine/threonine protein kinase</fullName>
        <ecNumber evidence="1">2.7.11.1</ecNumber>
    </recommendedName>
</protein>
<feature type="binding site" evidence="7">
    <location>
        <position position="39"/>
    </location>
    <ligand>
        <name>ATP</name>
        <dbReference type="ChEBI" id="CHEBI:30616"/>
    </ligand>
</feature>
<evidence type="ECO:0000256" key="7">
    <source>
        <dbReference type="PROSITE-ProRule" id="PRU10141"/>
    </source>
</evidence>
<dbReference type="PANTHER" id="PTHR43289">
    <property type="entry name" value="MITOGEN-ACTIVATED PROTEIN KINASE KINASE KINASE 20-RELATED"/>
    <property type="match status" value="1"/>
</dbReference>
<dbReference type="EC" id="2.7.11.1" evidence="1"/>
<dbReference type="GO" id="GO:0004674">
    <property type="term" value="F:protein serine/threonine kinase activity"/>
    <property type="evidence" value="ECO:0007669"/>
    <property type="project" value="UniProtKB-KW"/>
</dbReference>
<dbReference type="InterPro" id="IPR017441">
    <property type="entry name" value="Protein_kinase_ATP_BS"/>
</dbReference>
<feature type="region of interest" description="Disordered" evidence="8">
    <location>
        <begin position="276"/>
        <end position="345"/>
    </location>
</feature>
<organism evidence="10 11">
    <name type="scientific">Kitasatospora acidiphila</name>
    <dbReference type="NCBI Taxonomy" id="2567942"/>
    <lineage>
        <taxon>Bacteria</taxon>
        <taxon>Bacillati</taxon>
        <taxon>Actinomycetota</taxon>
        <taxon>Actinomycetes</taxon>
        <taxon>Kitasatosporales</taxon>
        <taxon>Streptomycetaceae</taxon>
        <taxon>Kitasatospora</taxon>
    </lineage>
</organism>
<evidence type="ECO:0000256" key="3">
    <source>
        <dbReference type="ARBA" id="ARBA00022679"/>
    </source>
</evidence>
<dbReference type="CDD" id="cd14014">
    <property type="entry name" value="STKc_PknB_like"/>
    <property type="match status" value="1"/>
</dbReference>
<dbReference type="SMART" id="SM00220">
    <property type="entry name" value="S_TKc"/>
    <property type="match status" value="1"/>
</dbReference>
<dbReference type="Proteomes" id="UP000319103">
    <property type="component" value="Unassembled WGS sequence"/>
</dbReference>
<evidence type="ECO:0000256" key="6">
    <source>
        <dbReference type="ARBA" id="ARBA00022840"/>
    </source>
</evidence>
<evidence type="ECO:0000313" key="11">
    <source>
        <dbReference type="Proteomes" id="UP000319103"/>
    </source>
</evidence>
<name>A0A540W725_9ACTN</name>
<dbReference type="Pfam" id="PF00069">
    <property type="entry name" value="Pkinase"/>
    <property type="match status" value="1"/>
</dbReference>
<feature type="compositionally biased region" description="Pro residues" evidence="8">
    <location>
        <begin position="311"/>
        <end position="320"/>
    </location>
</feature>
<dbReference type="Gene3D" id="1.25.40.10">
    <property type="entry name" value="Tetratricopeptide repeat domain"/>
    <property type="match status" value="1"/>
</dbReference>
<dbReference type="GO" id="GO:0005524">
    <property type="term" value="F:ATP binding"/>
    <property type="evidence" value="ECO:0007669"/>
    <property type="project" value="UniProtKB-UniRule"/>
</dbReference>
<dbReference type="SUPFAM" id="SSF48452">
    <property type="entry name" value="TPR-like"/>
    <property type="match status" value="1"/>
</dbReference>
<keyword evidence="4 7" id="KW-0547">Nucleotide-binding</keyword>